<dbReference type="Proteomes" id="UP000265520">
    <property type="component" value="Unassembled WGS sequence"/>
</dbReference>
<proteinExistence type="predicted"/>
<dbReference type="EMBL" id="LXQA010001235">
    <property type="protein sequence ID" value="MCH80595.1"/>
    <property type="molecule type" value="Genomic_DNA"/>
</dbReference>
<protein>
    <submittedName>
        <fullName evidence="2">Uncharacterized protein</fullName>
    </submittedName>
</protein>
<accession>A0A392M038</accession>
<gene>
    <name evidence="2" type="ORF">A2U01_0001365</name>
</gene>
<reference evidence="2 3" key="1">
    <citation type="journal article" date="2018" name="Front. Plant Sci.">
        <title>Red Clover (Trifolium pratense) and Zigzag Clover (T. medium) - A Picture of Genomic Similarities and Differences.</title>
        <authorList>
            <person name="Dluhosova J."/>
            <person name="Istvanek J."/>
            <person name="Nedelnik J."/>
            <person name="Repkova J."/>
        </authorList>
    </citation>
    <scope>NUCLEOTIDE SEQUENCE [LARGE SCALE GENOMIC DNA]</scope>
    <source>
        <strain evidence="3">cv. 10/8</strain>
        <tissue evidence="2">Leaf</tissue>
    </source>
</reference>
<dbReference type="AlphaFoldDB" id="A0A392M038"/>
<feature type="region of interest" description="Disordered" evidence="1">
    <location>
        <begin position="77"/>
        <end position="99"/>
    </location>
</feature>
<evidence type="ECO:0000313" key="3">
    <source>
        <dbReference type="Proteomes" id="UP000265520"/>
    </source>
</evidence>
<keyword evidence="3" id="KW-1185">Reference proteome</keyword>
<organism evidence="2 3">
    <name type="scientific">Trifolium medium</name>
    <dbReference type="NCBI Taxonomy" id="97028"/>
    <lineage>
        <taxon>Eukaryota</taxon>
        <taxon>Viridiplantae</taxon>
        <taxon>Streptophyta</taxon>
        <taxon>Embryophyta</taxon>
        <taxon>Tracheophyta</taxon>
        <taxon>Spermatophyta</taxon>
        <taxon>Magnoliopsida</taxon>
        <taxon>eudicotyledons</taxon>
        <taxon>Gunneridae</taxon>
        <taxon>Pentapetalae</taxon>
        <taxon>rosids</taxon>
        <taxon>fabids</taxon>
        <taxon>Fabales</taxon>
        <taxon>Fabaceae</taxon>
        <taxon>Papilionoideae</taxon>
        <taxon>50 kb inversion clade</taxon>
        <taxon>NPAAA clade</taxon>
        <taxon>Hologalegina</taxon>
        <taxon>IRL clade</taxon>
        <taxon>Trifolieae</taxon>
        <taxon>Trifolium</taxon>
    </lineage>
</organism>
<evidence type="ECO:0000313" key="2">
    <source>
        <dbReference type="EMBL" id="MCH80595.1"/>
    </source>
</evidence>
<sequence>MRKVKHLKLEKRRNERETKLTCTPEQSAKRDLYCCGERFVASVEGFATVVGGVGGQDEAVKKIRVCETVGFDSWYGGREGDSGTDDDDRGANGGIHKCVSTIGDDDEDEHVMKMKNKREKKMKNKINTYLRMVHNYTR</sequence>
<comment type="caution">
    <text evidence="2">The sequence shown here is derived from an EMBL/GenBank/DDBJ whole genome shotgun (WGS) entry which is preliminary data.</text>
</comment>
<evidence type="ECO:0000256" key="1">
    <source>
        <dbReference type="SAM" id="MobiDB-lite"/>
    </source>
</evidence>
<name>A0A392M038_9FABA</name>